<dbReference type="Proteomes" id="UP000009168">
    <property type="component" value="Unassembled WGS sequence"/>
</dbReference>
<protein>
    <submittedName>
        <fullName evidence="1">Uncharacterized protein</fullName>
    </submittedName>
</protein>
<dbReference type="InParanoid" id="W7XB21"/>
<evidence type="ECO:0000313" key="2">
    <source>
        <dbReference type="Proteomes" id="UP000009168"/>
    </source>
</evidence>
<proteinExistence type="predicted"/>
<organism evidence="1 2">
    <name type="scientific">Tetrahymena thermophila (strain SB210)</name>
    <dbReference type="NCBI Taxonomy" id="312017"/>
    <lineage>
        <taxon>Eukaryota</taxon>
        <taxon>Sar</taxon>
        <taxon>Alveolata</taxon>
        <taxon>Ciliophora</taxon>
        <taxon>Intramacronucleata</taxon>
        <taxon>Oligohymenophorea</taxon>
        <taxon>Hymenostomatida</taxon>
        <taxon>Tetrahymenina</taxon>
        <taxon>Tetrahymenidae</taxon>
        <taxon>Tetrahymena</taxon>
    </lineage>
</organism>
<accession>W7XB21</accession>
<name>W7XB21_TETTS</name>
<dbReference type="RefSeq" id="XP_012652911.1">
    <property type="nucleotide sequence ID" value="XM_012797457.1"/>
</dbReference>
<reference evidence="2" key="1">
    <citation type="journal article" date="2006" name="PLoS Biol.">
        <title>Macronuclear genome sequence of the ciliate Tetrahymena thermophila, a model eukaryote.</title>
        <authorList>
            <person name="Eisen J.A."/>
            <person name="Coyne R.S."/>
            <person name="Wu M."/>
            <person name="Wu D."/>
            <person name="Thiagarajan M."/>
            <person name="Wortman J.R."/>
            <person name="Badger J.H."/>
            <person name="Ren Q."/>
            <person name="Amedeo P."/>
            <person name="Jones K.M."/>
            <person name="Tallon L.J."/>
            <person name="Delcher A.L."/>
            <person name="Salzberg S.L."/>
            <person name="Silva J.C."/>
            <person name="Haas B.J."/>
            <person name="Majoros W.H."/>
            <person name="Farzad M."/>
            <person name="Carlton J.M."/>
            <person name="Smith R.K. Jr."/>
            <person name="Garg J."/>
            <person name="Pearlman R.E."/>
            <person name="Karrer K.M."/>
            <person name="Sun L."/>
            <person name="Manning G."/>
            <person name="Elde N.C."/>
            <person name="Turkewitz A.P."/>
            <person name="Asai D.J."/>
            <person name="Wilkes D.E."/>
            <person name="Wang Y."/>
            <person name="Cai H."/>
            <person name="Collins K."/>
            <person name="Stewart B.A."/>
            <person name="Lee S.R."/>
            <person name="Wilamowska K."/>
            <person name="Weinberg Z."/>
            <person name="Ruzzo W.L."/>
            <person name="Wloga D."/>
            <person name="Gaertig J."/>
            <person name="Frankel J."/>
            <person name="Tsao C.-C."/>
            <person name="Gorovsky M.A."/>
            <person name="Keeling P.J."/>
            <person name="Waller R.F."/>
            <person name="Patron N.J."/>
            <person name="Cherry J.M."/>
            <person name="Stover N.A."/>
            <person name="Krieger C.J."/>
            <person name="del Toro C."/>
            <person name="Ryder H.F."/>
            <person name="Williamson S.C."/>
            <person name="Barbeau R.A."/>
            <person name="Hamilton E.P."/>
            <person name="Orias E."/>
        </authorList>
    </citation>
    <scope>NUCLEOTIDE SEQUENCE [LARGE SCALE GENOMIC DNA]</scope>
    <source>
        <strain evidence="2">SB210</strain>
    </source>
</reference>
<dbReference type="GeneID" id="24439339"/>
<dbReference type="AlphaFoldDB" id="W7XB21"/>
<dbReference type="EMBL" id="GG662708">
    <property type="protein sequence ID" value="EWS74537.1"/>
    <property type="molecule type" value="Genomic_DNA"/>
</dbReference>
<gene>
    <name evidence="1" type="ORF">TTHERM_000509089</name>
</gene>
<keyword evidence="2" id="KW-1185">Reference proteome</keyword>
<sequence>MKYWKESKKESRQISFICLQEREKQSNIQLNQASKKNLERLNIKQRLRLKQQNIAFKISTWNMKNHKQINQLKQIQYKQKQKKQEDSYFSFKQIFIQTNRAFLRRMYQTNKSVVVNNNHLSVNYLLHQICRFQDILLLCTDSFHSLKVWL</sequence>
<evidence type="ECO:0000313" key="1">
    <source>
        <dbReference type="EMBL" id="EWS74537.1"/>
    </source>
</evidence>
<dbReference type="KEGG" id="tet:TTHERM_000509089"/>